<evidence type="ECO:0000256" key="1">
    <source>
        <dbReference type="ARBA" id="ARBA00022527"/>
    </source>
</evidence>
<dbReference type="PANTHER" id="PTHR22974:SF23">
    <property type="entry name" value="TOUSLED-LIKE KINASE, ISOFORM G"/>
    <property type="match status" value="1"/>
</dbReference>
<evidence type="ECO:0000256" key="4">
    <source>
        <dbReference type="ARBA" id="ARBA00022777"/>
    </source>
</evidence>
<dbReference type="EMBL" id="CM007647">
    <property type="protein sequence ID" value="ONM09262.1"/>
    <property type="molecule type" value="Genomic_DNA"/>
</dbReference>
<feature type="domain" description="Protein kinase" evidence="6">
    <location>
        <begin position="1"/>
        <end position="113"/>
    </location>
</feature>
<dbReference type="GO" id="GO:0005524">
    <property type="term" value="F:ATP binding"/>
    <property type="evidence" value="ECO:0007669"/>
    <property type="project" value="UniProtKB-KW"/>
</dbReference>
<protein>
    <submittedName>
        <fullName evidence="7">Tousled-like kinase 1</fullName>
    </submittedName>
</protein>
<dbReference type="InterPro" id="IPR000719">
    <property type="entry name" value="Prot_kinase_dom"/>
</dbReference>
<keyword evidence="4 7" id="KW-0418">Kinase</keyword>
<dbReference type="PANTHER" id="PTHR22974">
    <property type="entry name" value="MIXED LINEAGE PROTEIN KINASE"/>
    <property type="match status" value="1"/>
</dbReference>
<reference evidence="7" key="1">
    <citation type="submission" date="2015-12" db="EMBL/GenBank/DDBJ databases">
        <title>Update maize B73 reference genome by single molecule sequencing technologies.</title>
        <authorList>
            <consortium name="Maize Genome Sequencing Project"/>
            <person name="Ware D."/>
        </authorList>
    </citation>
    <scope>NUCLEOTIDE SEQUENCE [LARGE SCALE GENOMIC DNA]</scope>
    <source>
        <tissue evidence="7">Seedling</tissue>
    </source>
</reference>
<sequence length="118" mass="13741">MELTSQGAGTYWYLPPECFDLSKTPFISFLVQVDVWSAGVMFYQMLFGKRPFGHDQTQERILREDTIINARRVEFPSKPAVSTEHSQDLIRRCLTYNQSERPDVLTIAQDPYLSYAKR</sequence>
<dbReference type="Gene3D" id="1.10.510.10">
    <property type="entry name" value="Transferase(Phosphotransferase) domain 1"/>
    <property type="match status" value="1"/>
</dbReference>
<dbReference type="GO" id="GO:0004674">
    <property type="term" value="F:protein serine/threonine kinase activity"/>
    <property type="evidence" value="ECO:0007669"/>
    <property type="project" value="UniProtKB-KW"/>
</dbReference>
<keyword evidence="1" id="KW-0723">Serine/threonine-protein kinase</keyword>
<keyword evidence="3" id="KW-0547">Nucleotide-binding</keyword>
<gene>
    <name evidence="7" type="ORF">ZEAMMB73_Zm00001d034018</name>
</gene>
<dbReference type="PROSITE" id="PS50011">
    <property type="entry name" value="PROTEIN_KINASE_DOM"/>
    <property type="match status" value="1"/>
</dbReference>
<dbReference type="EMBL" id="CM007647">
    <property type="protein sequence ID" value="ONM09290.1"/>
    <property type="molecule type" value="Genomic_DNA"/>
</dbReference>
<dbReference type="SUPFAM" id="SSF56112">
    <property type="entry name" value="Protein kinase-like (PK-like)"/>
    <property type="match status" value="1"/>
</dbReference>
<evidence type="ECO:0000256" key="3">
    <source>
        <dbReference type="ARBA" id="ARBA00022741"/>
    </source>
</evidence>
<organism evidence="7">
    <name type="scientific">Zea mays</name>
    <name type="common">Maize</name>
    <dbReference type="NCBI Taxonomy" id="4577"/>
    <lineage>
        <taxon>Eukaryota</taxon>
        <taxon>Viridiplantae</taxon>
        <taxon>Streptophyta</taxon>
        <taxon>Embryophyta</taxon>
        <taxon>Tracheophyta</taxon>
        <taxon>Spermatophyta</taxon>
        <taxon>Magnoliopsida</taxon>
        <taxon>Liliopsida</taxon>
        <taxon>Poales</taxon>
        <taxon>Poaceae</taxon>
        <taxon>PACMAD clade</taxon>
        <taxon>Panicoideae</taxon>
        <taxon>Andropogonodae</taxon>
        <taxon>Andropogoneae</taxon>
        <taxon>Tripsacinae</taxon>
        <taxon>Zea</taxon>
    </lineage>
</organism>
<dbReference type="InterPro" id="IPR011009">
    <property type="entry name" value="Kinase-like_dom_sf"/>
</dbReference>
<evidence type="ECO:0000256" key="5">
    <source>
        <dbReference type="ARBA" id="ARBA00022840"/>
    </source>
</evidence>
<proteinExistence type="predicted"/>
<keyword evidence="5" id="KW-0067">ATP-binding</keyword>
<evidence type="ECO:0000313" key="7">
    <source>
        <dbReference type="EMBL" id="ONM09262.1"/>
    </source>
</evidence>
<dbReference type="Pfam" id="PF00069">
    <property type="entry name" value="Pkinase"/>
    <property type="match status" value="1"/>
</dbReference>
<evidence type="ECO:0000256" key="2">
    <source>
        <dbReference type="ARBA" id="ARBA00022679"/>
    </source>
</evidence>
<keyword evidence="2" id="KW-0808">Transferase</keyword>
<dbReference type="AlphaFoldDB" id="A0A1D6L4I5"/>
<evidence type="ECO:0000259" key="6">
    <source>
        <dbReference type="PROSITE" id="PS50011"/>
    </source>
</evidence>
<name>A0A1D6L4I5_MAIZE</name>
<accession>A0A1D6L4I5</accession>